<proteinExistence type="predicted"/>
<dbReference type="Proteomes" id="UP000001423">
    <property type="component" value="Chromosome"/>
</dbReference>
<gene>
    <name evidence="1" type="ordered locus">PMT_0105</name>
</gene>
<dbReference type="Gene3D" id="2.115.10.20">
    <property type="entry name" value="Glycosyl hydrolase domain, family 43"/>
    <property type="match status" value="1"/>
</dbReference>
<protein>
    <recommendedName>
        <fullName evidence="3">Glycosyl hydrolase family 32 N-terminal domain-containing protein</fullName>
    </recommendedName>
</protein>
<dbReference type="KEGG" id="pmt:PMT_0105"/>
<accession>Q7V954</accession>
<dbReference type="HOGENOM" id="CLU_543871_0_0_3"/>
<sequence>MLVNAYFIKLDSCQLPPRDLAVSVFLNLSKFNMPLTMPHLLELFVDSYFIEKKKRLRQCLQEPLDCGPVFHFSEPWEGLLSGYCTVLEDPLDGYFKLYYRGLSDGNLECSDGEVTCLALSHNGVEWFRPNLGLHKWLNRKSTNIILANNTPDSHNFTPFLDSSPTTLSHQRYKALAGVAPSGLNAYFSADGINWTNPYSKPVLTTGMFDSQNVAFWSSSEQKYVCFMRTWTGEGFSGIRTISRSTSTDFSSWTVPRRMSFGRIPLEHLYTNQTQPYPRAQQIYIGLAARFMPERQVITTEEALELSVDPSYYRDCSDVVLITSRGGNRYHRAVRQAFLKPGIGLENWVSRTNFPALGFIHTKPDEISFYMNKNYAQPNAYLSRFSFPLDRLGYLEASDSYGELITKSIPISSQDDLHLNLSTSAAGSCFVALLDENDATVSQFDMSSCLELIGNELSKPVRWLSSNGVSLRIGDSGLSSVKLHIRLLDARLFAFSLCSTDR</sequence>
<evidence type="ECO:0008006" key="3">
    <source>
        <dbReference type="Google" id="ProtNLM"/>
    </source>
</evidence>
<evidence type="ECO:0000313" key="2">
    <source>
        <dbReference type="Proteomes" id="UP000001423"/>
    </source>
</evidence>
<name>Q7V954_PROMM</name>
<organism evidence="1 2">
    <name type="scientific">Prochlorococcus marinus (strain MIT 9313)</name>
    <dbReference type="NCBI Taxonomy" id="74547"/>
    <lineage>
        <taxon>Bacteria</taxon>
        <taxon>Bacillati</taxon>
        <taxon>Cyanobacteriota</taxon>
        <taxon>Cyanophyceae</taxon>
        <taxon>Synechococcales</taxon>
        <taxon>Prochlorococcaceae</taxon>
        <taxon>Prochlorococcus</taxon>
    </lineage>
</organism>
<dbReference type="EMBL" id="BX548175">
    <property type="protein sequence ID" value="CAE20280.1"/>
    <property type="molecule type" value="Genomic_DNA"/>
</dbReference>
<reference evidence="1 2" key="1">
    <citation type="journal article" date="2003" name="Nature">
        <title>Genome divergence in two Prochlorococcus ecotypes reflects oceanic niche differentiation.</title>
        <authorList>
            <person name="Rocap G."/>
            <person name="Larimer F.W."/>
            <person name="Lamerdin J.E."/>
            <person name="Malfatti S."/>
            <person name="Chain P."/>
            <person name="Ahlgren N.A."/>
            <person name="Arellano A."/>
            <person name="Coleman M."/>
            <person name="Hauser L."/>
            <person name="Hess W.R."/>
            <person name="Johnson Z.I."/>
            <person name="Land M.L."/>
            <person name="Lindell D."/>
            <person name="Post A.F."/>
            <person name="Regala W."/>
            <person name="Shah M."/>
            <person name="Shaw S.L."/>
            <person name="Steglich C."/>
            <person name="Sullivan M.B."/>
            <person name="Ting C.S."/>
            <person name="Tolonen A."/>
            <person name="Webb E.A."/>
            <person name="Zinser E.R."/>
            <person name="Chisholm S.W."/>
        </authorList>
    </citation>
    <scope>NUCLEOTIDE SEQUENCE [LARGE SCALE GENOMIC DNA]</scope>
    <source>
        <strain evidence="2">MIT 9313</strain>
    </source>
</reference>
<dbReference type="InterPro" id="IPR023296">
    <property type="entry name" value="Glyco_hydro_beta-prop_sf"/>
</dbReference>
<dbReference type="eggNOG" id="COG1621">
    <property type="taxonomic scope" value="Bacteria"/>
</dbReference>
<evidence type="ECO:0000313" key="1">
    <source>
        <dbReference type="EMBL" id="CAE20280.1"/>
    </source>
</evidence>
<dbReference type="DNASU" id="1729717"/>
<keyword evidence="2" id="KW-1185">Reference proteome</keyword>
<dbReference type="SUPFAM" id="SSF75005">
    <property type="entry name" value="Arabinanase/levansucrase/invertase"/>
    <property type="match status" value="1"/>
</dbReference>
<dbReference type="AlphaFoldDB" id="Q7V954"/>